<protein>
    <submittedName>
        <fullName evidence="2">Uncharacterized protein</fullName>
    </submittedName>
</protein>
<sequence length="89" mass="10057">MYLFAADVIPDYVDKNQSLQSNVEAVKRQRKSTANLEVTPREEESEPVVGTSKRLDFVKIEGGVLLDSCSTVQRQKAKEFKKRNSLAKL</sequence>
<evidence type="ECO:0000313" key="3">
    <source>
        <dbReference type="Proteomes" id="UP001353858"/>
    </source>
</evidence>
<accession>A0AAN7SN45</accession>
<dbReference type="AlphaFoldDB" id="A0AAN7SN45"/>
<keyword evidence="3" id="KW-1185">Reference proteome</keyword>
<evidence type="ECO:0000313" key="2">
    <source>
        <dbReference type="EMBL" id="KAK4872295.1"/>
    </source>
</evidence>
<proteinExistence type="predicted"/>
<name>A0AAN7SN45_9COLE</name>
<reference evidence="3" key="1">
    <citation type="submission" date="2023-01" db="EMBL/GenBank/DDBJ databases">
        <title>Key to firefly adult light organ development and bioluminescence: homeobox transcription factors regulate luciferase expression and transportation to peroxisome.</title>
        <authorList>
            <person name="Fu X."/>
        </authorList>
    </citation>
    <scope>NUCLEOTIDE SEQUENCE [LARGE SCALE GENOMIC DNA]</scope>
</reference>
<comment type="caution">
    <text evidence="2">The sequence shown here is derived from an EMBL/GenBank/DDBJ whole genome shotgun (WGS) entry which is preliminary data.</text>
</comment>
<gene>
    <name evidence="2" type="ORF">RN001_016419</name>
</gene>
<dbReference type="Proteomes" id="UP001353858">
    <property type="component" value="Unassembled WGS sequence"/>
</dbReference>
<organism evidence="2 3">
    <name type="scientific">Aquatica leii</name>
    <dbReference type="NCBI Taxonomy" id="1421715"/>
    <lineage>
        <taxon>Eukaryota</taxon>
        <taxon>Metazoa</taxon>
        <taxon>Ecdysozoa</taxon>
        <taxon>Arthropoda</taxon>
        <taxon>Hexapoda</taxon>
        <taxon>Insecta</taxon>
        <taxon>Pterygota</taxon>
        <taxon>Neoptera</taxon>
        <taxon>Endopterygota</taxon>
        <taxon>Coleoptera</taxon>
        <taxon>Polyphaga</taxon>
        <taxon>Elateriformia</taxon>
        <taxon>Elateroidea</taxon>
        <taxon>Lampyridae</taxon>
        <taxon>Luciolinae</taxon>
        <taxon>Aquatica</taxon>
    </lineage>
</organism>
<dbReference type="EMBL" id="JARPUR010000008">
    <property type="protein sequence ID" value="KAK4872295.1"/>
    <property type="molecule type" value="Genomic_DNA"/>
</dbReference>
<feature type="region of interest" description="Disordered" evidence="1">
    <location>
        <begin position="24"/>
        <end position="45"/>
    </location>
</feature>
<evidence type="ECO:0000256" key="1">
    <source>
        <dbReference type="SAM" id="MobiDB-lite"/>
    </source>
</evidence>